<evidence type="ECO:0000313" key="8">
    <source>
        <dbReference type="EMBL" id="PIK53734.1"/>
    </source>
</evidence>
<feature type="domain" description="Myosin motor" evidence="7">
    <location>
        <begin position="50"/>
        <end position="760"/>
    </location>
</feature>
<dbReference type="GO" id="GO:0000146">
    <property type="term" value="F:microfilament motor activity"/>
    <property type="evidence" value="ECO:0007669"/>
    <property type="project" value="TreeGrafter"/>
</dbReference>
<organism evidence="8 9">
    <name type="scientific">Stichopus japonicus</name>
    <name type="common">Sea cucumber</name>
    <dbReference type="NCBI Taxonomy" id="307972"/>
    <lineage>
        <taxon>Eukaryota</taxon>
        <taxon>Metazoa</taxon>
        <taxon>Echinodermata</taxon>
        <taxon>Eleutherozoa</taxon>
        <taxon>Echinozoa</taxon>
        <taxon>Holothuroidea</taxon>
        <taxon>Aspidochirotacea</taxon>
        <taxon>Aspidochirotida</taxon>
        <taxon>Stichopodidae</taxon>
        <taxon>Apostichopus</taxon>
    </lineage>
</organism>
<dbReference type="PANTHER" id="PTHR13140">
    <property type="entry name" value="MYOSIN"/>
    <property type="match status" value="1"/>
</dbReference>
<dbReference type="PANTHER" id="PTHR13140:SF289">
    <property type="entry name" value="UNCONVENTIONAL MYOSIN-XIX"/>
    <property type="match status" value="1"/>
</dbReference>
<reference evidence="8 9" key="1">
    <citation type="journal article" date="2017" name="PLoS Biol.">
        <title>The sea cucumber genome provides insights into morphological evolution and visceral regeneration.</title>
        <authorList>
            <person name="Zhang X."/>
            <person name="Sun L."/>
            <person name="Yuan J."/>
            <person name="Sun Y."/>
            <person name="Gao Y."/>
            <person name="Zhang L."/>
            <person name="Li S."/>
            <person name="Dai H."/>
            <person name="Hamel J.F."/>
            <person name="Liu C."/>
            <person name="Yu Y."/>
            <person name="Liu S."/>
            <person name="Lin W."/>
            <person name="Guo K."/>
            <person name="Jin S."/>
            <person name="Xu P."/>
            <person name="Storey K.B."/>
            <person name="Huan P."/>
            <person name="Zhang T."/>
            <person name="Zhou Y."/>
            <person name="Zhang J."/>
            <person name="Lin C."/>
            <person name="Li X."/>
            <person name="Xing L."/>
            <person name="Huo D."/>
            <person name="Sun M."/>
            <person name="Wang L."/>
            <person name="Mercier A."/>
            <person name="Li F."/>
            <person name="Yang H."/>
            <person name="Xiang J."/>
        </authorList>
    </citation>
    <scope>NUCLEOTIDE SEQUENCE [LARGE SCALE GENOMIC DNA]</scope>
    <source>
        <strain evidence="8">Shaxun</strain>
        <tissue evidence="8">Muscle</tissue>
    </source>
</reference>
<evidence type="ECO:0000256" key="4">
    <source>
        <dbReference type="ARBA" id="ARBA00023175"/>
    </source>
</evidence>
<dbReference type="InterPro" id="IPR036961">
    <property type="entry name" value="Kinesin_motor_dom_sf"/>
</dbReference>
<comment type="caution">
    <text evidence="8">The sequence shown here is derived from an EMBL/GenBank/DDBJ whole genome shotgun (WGS) entry which is preliminary data.</text>
</comment>
<evidence type="ECO:0000256" key="6">
    <source>
        <dbReference type="PROSITE-ProRule" id="PRU00782"/>
    </source>
</evidence>
<name>A0A2G8L0E2_STIJA</name>
<accession>A0A2G8L0E2</accession>
<dbReference type="OrthoDB" id="6108017at2759"/>
<dbReference type="Pfam" id="PF00063">
    <property type="entry name" value="Myosin_head"/>
    <property type="match status" value="1"/>
</dbReference>
<dbReference type="Gene3D" id="1.20.5.4820">
    <property type="match status" value="1"/>
</dbReference>
<keyword evidence="3 6" id="KW-0518">Myosin</keyword>
<keyword evidence="2 6" id="KW-0067">ATP-binding</keyword>
<protein>
    <submittedName>
        <fullName evidence="8">Putative unconventional myosin-XIX-like</fullName>
    </submittedName>
</protein>
<dbReference type="PROSITE" id="PS51456">
    <property type="entry name" value="MYOSIN_MOTOR"/>
    <property type="match status" value="1"/>
</dbReference>
<dbReference type="GO" id="GO:0005524">
    <property type="term" value="F:ATP binding"/>
    <property type="evidence" value="ECO:0007669"/>
    <property type="project" value="UniProtKB-UniRule"/>
</dbReference>
<evidence type="ECO:0000259" key="7">
    <source>
        <dbReference type="PROSITE" id="PS51456"/>
    </source>
</evidence>
<dbReference type="Gene3D" id="1.20.120.720">
    <property type="entry name" value="Myosin VI head, motor domain, U50 subdomain"/>
    <property type="match status" value="1"/>
</dbReference>
<evidence type="ECO:0000256" key="2">
    <source>
        <dbReference type="ARBA" id="ARBA00022840"/>
    </source>
</evidence>
<dbReference type="Proteomes" id="UP000230750">
    <property type="component" value="Unassembled WGS sequence"/>
</dbReference>
<dbReference type="PRINTS" id="PR00193">
    <property type="entry name" value="MYOSINHEAVY"/>
</dbReference>
<dbReference type="GO" id="GO:0016459">
    <property type="term" value="C:myosin complex"/>
    <property type="evidence" value="ECO:0007669"/>
    <property type="project" value="UniProtKB-KW"/>
</dbReference>
<comment type="similarity">
    <text evidence="6">Belongs to the TRAFAC class myosin-kinesin ATPase superfamily. Myosin family.</text>
</comment>
<dbReference type="GO" id="GO:0051015">
    <property type="term" value="F:actin filament binding"/>
    <property type="evidence" value="ECO:0007669"/>
    <property type="project" value="TreeGrafter"/>
</dbReference>
<dbReference type="GO" id="GO:0016020">
    <property type="term" value="C:membrane"/>
    <property type="evidence" value="ECO:0007669"/>
    <property type="project" value="TreeGrafter"/>
</dbReference>
<dbReference type="InterPro" id="IPR027417">
    <property type="entry name" value="P-loop_NTPase"/>
</dbReference>
<dbReference type="GO" id="GO:0007015">
    <property type="term" value="P:actin filament organization"/>
    <property type="evidence" value="ECO:0007669"/>
    <property type="project" value="TreeGrafter"/>
</dbReference>
<dbReference type="GO" id="GO:0005737">
    <property type="term" value="C:cytoplasm"/>
    <property type="evidence" value="ECO:0007669"/>
    <property type="project" value="TreeGrafter"/>
</dbReference>
<dbReference type="Gene3D" id="3.40.850.10">
    <property type="entry name" value="Kinesin motor domain"/>
    <property type="match status" value="1"/>
</dbReference>
<keyword evidence="5 6" id="KW-0009">Actin-binding</keyword>
<dbReference type="STRING" id="307972.A0A2G8L0E2"/>
<dbReference type="Gene3D" id="1.10.10.820">
    <property type="match status" value="1"/>
</dbReference>
<gene>
    <name evidence="8" type="ORF">BSL78_09324</name>
</gene>
<dbReference type="AlphaFoldDB" id="A0A2G8L0E2"/>
<dbReference type="InterPro" id="IPR001609">
    <property type="entry name" value="Myosin_head_motor_dom-like"/>
</dbReference>
<keyword evidence="9" id="KW-1185">Reference proteome</keyword>
<evidence type="ECO:0000256" key="1">
    <source>
        <dbReference type="ARBA" id="ARBA00022741"/>
    </source>
</evidence>
<keyword evidence="4 6" id="KW-0505">Motor protein</keyword>
<dbReference type="CDD" id="cd00124">
    <property type="entry name" value="MYSc"/>
    <property type="match status" value="1"/>
</dbReference>
<keyword evidence="1 6" id="KW-0547">Nucleotide-binding</keyword>
<dbReference type="SMART" id="SM00242">
    <property type="entry name" value="MYSc"/>
    <property type="match status" value="1"/>
</dbReference>
<feature type="region of interest" description="Actin-binding" evidence="6">
    <location>
        <begin position="621"/>
        <end position="643"/>
    </location>
</feature>
<dbReference type="EMBL" id="MRZV01000274">
    <property type="protein sequence ID" value="PIK53734.1"/>
    <property type="molecule type" value="Genomic_DNA"/>
</dbReference>
<evidence type="ECO:0000256" key="5">
    <source>
        <dbReference type="ARBA" id="ARBA00023203"/>
    </source>
</evidence>
<sequence length="807" mass="91576">MEAIVANVLKNQSENLCRERITTSKKKKVSLSSKSDRNDVWAKEEEQKLPSVEDLIKLRPLTDKNVLRCLEARYLTDNICSKAGITIIVVNPFKSIPGMYEPVQIKKYYEGNCKALPPHIFATTDNAYSAMKLGLGQVNQSIIVSGESGAGKTWTTRCLMKYLTSLAEYNPSGFSPSPVHCIEKRILDSNPILEAFGNATTQRNHNSSRFGKYIKLQLDRSGFIIGASIQTYLLEKTRVVHQGPKEKNFHIFYQMLQSASDEERTSWGLPLHDSTQQKIFNFLPRVEVSTVESSLSNTREALKSVGINSKQEDKIFKILSAILHLGNISFTQEEDDDACDMDESASVQESLRMSCSLFGIEEEAFSKYLLMRRIAAHHGNRKSVFMKPCERAEACNRRDCVAKLVYSRLFDWLVSFLNKHTTAKHSYAFIGLLDIYGFESFSFNSLEQLCINYANEKLQQHFVSHFLKAEQDEYRNEELTWDFCQFTDNQPCLDAIEGKISVFSLLNEACKLNRSSDPSALRERILSSISNPFVSKKLKGSKQSSGFVVRHFADEVEYTVDGLTEKNKDYIPPELTEILASSKNLFVRTLIQEDIIAQKKSRSSNAKVPVKTVISKFKNSLDELMVTLRNTTPHYIRCIKPNQQCTPGVFNATFVASQLSACGVIATLAISRSGYPYNYNPMQIAACKGFRIESFKVDMDSSYQNCKLPPKESCQALLEKMCGLDDKENELPGQRSPYKIGRSKVFLQDEQLAKLEREREQVLINKAVCIQRNWRRLMRLKIDRERHMAAVTIQAGGDDKVYFALPS</sequence>
<dbReference type="Gene3D" id="1.20.58.530">
    <property type="match status" value="1"/>
</dbReference>
<evidence type="ECO:0000313" key="9">
    <source>
        <dbReference type="Proteomes" id="UP000230750"/>
    </source>
</evidence>
<evidence type="ECO:0000256" key="3">
    <source>
        <dbReference type="ARBA" id="ARBA00023123"/>
    </source>
</evidence>
<proteinExistence type="inferred from homology"/>
<dbReference type="SUPFAM" id="SSF52540">
    <property type="entry name" value="P-loop containing nucleoside triphosphate hydrolases"/>
    <property type="match status" value="1"/>
</dbReference>
<feature type="binding site" evidence="6">
    <location>
        <begin position="146"/>
        <end position="153"/>
    </location>
    <ligand>
        <name>ATP</name>
        <dbReference type="ChEBI" id="CHEBI:30616"/>
    </ligand>
</feature>